<accession>A0ABN8MAV2</accession>
<dbReference type="Gene3D" id="3.40.1090.10">
    <property type="entry name" value="Cytosolic phospholipase A2 catalytic domain"/>
    <property type="match status" value="1"/>
</dbReference>
<feature type="transmembrane region" description="Helical" evidence="1">
    <location>
        <begin position="93"/>
        <end position="114"/>
    </location>
</feature>
<feature type="transmembrane region" description="Helical" evidence="1">
    <location>
        <begin position="244"/>
        <end position="262"/>
    </location>
</feature>
<dbReference type="InterPro" id="IPR018247">
    <property type="entry name" value="EF_Hand_1_Ca_BS"/>
</dbReference>
<evidence type="ECO:0008006" key="4">
    <source>
        <dbReference type="Google" id="ProtNLM"/>
    </source>
</evidence>
<keyword evidence="1" id="KW-1133">Transmembrane helix</keyword>
<feature type="transmembrane region" description="Helical" evidence="1">
    <location>
        <begin position="500"/>
        <end position="522"/>
    </location>
</feature>
<feature type="transmembrane region" description="Helical" evidence="1">
    <location>
        <begin position="274"/>
        <end position="295"/>
    </location>
</feature>
<keyword evidence="3" id="KW-1185">Reference proteome</keyword>
<feature type="transmembrane region" description="Helical" evidence="1">
    <location>
        <begin position="191"/>
        <end position="211"/>
    </location>
</feature>
<dbReference type="PROSITE" id="PS00018">
    <property type="entry name" value="EF_HAND_1"/>
    <property type="match status" value="1"/>
</dbReference>
<sequence>MAQVGVAFSGGGVRSAAFCSGVLRRLLQKNANLDYLSCVSGGGYTGCAYMDWKFRHGKEDNKEWHFKFFDHLRRRSGIFCDWQRPFHGFLDSVVLFLLPLFVALVLPLFLWAAYACPFAYVIDLCAGSVLRGGIITKCDNTTLKLHETIQDCQHRREKKAIERFLLFSIPLFVVFLAHFLGSFFPKIKCALAFMATSCGVIFGLLFLPWFFHDVLEFIPTWMKFLIVVPTILLWFAFPVMRTNATLVVIVYFYSYVVMWRVYKDTTFPHYTHTLFTQLMWLSGLILFVSPLIGTIQQRLGHIYNRWRLQKALFSPTSVGRCGCAGISYRDCFLTCPTFKDTEPLNTDPDRPLTLKDLDNVKPILISNSVINRWRRTTSPREPDYEVLSMSPHGIERLDRPSDQQEFEGKLMPEDIYLSDAMATSAAAVDHHMGALEGGEELFKDLKVTLGIAMGTSLIANPRQERKESKFLQILPFFIEISRVSPFLFGYISYHLTGKEVYFDIGVLSFFLLLVLLTIVALVPTGSANPGKLEKIARYFAVHVPYISFVRKTIGILNHGPNPPPVLRLSDGGHVENLGILPLLKLRLKKIITVYGGRASSEQAFCDTLLKALDMARKKLRCSFTGLDGRDITEDIRNKLVEKSPGNQPRSYRFKVHYFDKDPDKDKDHKVGEAEVLFIAPRHPNKGIKMEQPMSWKDALSDVGEDLEANNWGSGPELTADEVDRLTFCCCQCCHGNACQGFSESICGAFPQHSTCNQFYTPAMFTAYHKEGYRACLEAQAAEFLTEPTSQNEYNSRLEEVVSQ</sequence>
<proteinExistence type="predicted"/>
<dbReference type="EMBL" id="CALNXI010000408">
    <property type="protein sequence ID" value="CAH3026505.1"/>
    <property type="molecule type" value="Genomic_DNA"/>
</dbReference>
<dbReference type="PANTHER" id="PTHR10728">
    <property type="entry name" value="CYTOSOLIC PHOSPHOLIPASE A2"/>
    <property type="match status" value="1"/>
</dbReference>
<evidence type="ECO:0000256" key="1">
    <source>
        <dbReference type="SAM" id="Phobius"/>
    </source>
</evidence>
<evidence type="ECO:0000313" key="3">
    <source>
        <dbReference type="Proteomes" id="UP001159427"/>
    </source>
</evidence>
<name>A0ABN8MAV2_9CNID</name>
<evidence type="ECO:0000313" key="2">
    <source>
        <dbReference type="EMBL" id="CAH3026505.1"/>
    </source>
</evidence>
<organism evidence="2 3">
    <name type="scientific">Porites evermanni</name>
    <dbReference type="NCBI Taxonomy" id="104178"/>
    <lineage>
        <taxon>Eukaryota</taxon>
        <taxon>Metazoa</taxon>
        <taxon>Cnidaria</taxon>
        <taxon>Anthozoa</taxon>
        <taxon>Hexacorallia</taxon>
        <taxon>Scleractinia</taxon>
        <taxon>Fungiina</taxon>
        <taxon>Poritidae</taxon>
        <taxon>Porites</taxon>
    </lineage>
</organism>
<feature type="transmembrane region" description="Helical" evidence="1">
    <location>
        <begin position="164"/>
        <end position="184"/>
    </location>
</feature>
<protein>
    <recommendedName>
        <fullName evidence="4">PNPLA domain-containing protein</fullName>
    </recommendedName>
</protein>
<dbReference type="Proteomes" id="UP001159427">
    <property type="component" value="Unassembled WGS sequence"/>
</dbReference>
<feature type="transmembrane region" description="Helical" evidence="1">
    <location>
        <begin position="217"/>
        <end position="237"/>
    </location>
</feature>
<keyword evidence="1" id="KW-0472">Membrane</keyword>
<comment type="caution">
    <text evidence="2">The sequence shown here is derived from an EMBL/GenBank/DDBJ whole genome shotgun (WGS) entry which is preliminary data.</text>
</comment>
<dbReference type="InterPro" id="IPR016035">
    <property type="entry name" value="Acyl_Trfase/lysoPLipase"/>
</dbReference>
<gene>
    <name evidence="2" type="ORF">PEVE_00029263</name>
</gene>
<dbReference type="PANTHER" id="PTHR10728:SF40">
    <property type="entry name" value="PATATIN FAMILY PROTEIN"/>
    <property type="match status" value="1"/>
</dbReference>
<reference evidence="2 3" key="1">
    <citation type="submission" date="2022-05" db="EMBL/GenBank/DDBJ databases">
        <authorList>
            <consortium name="Genoscope - CEA"/>
            <person name="William W."/>
        </authorList>
    </citation>
    <scope>NUCLEOTIDE SEQUENCE [LARGE SCALE GENOMIC DNA]</scope>
</reference>
<keyword evidence="1" id="KW-0812">Transmembrane</keyword>
<dbReference type="SUPFAM" id="SSF52151">
    <property type="entry name" value="FabD/lysophospholipase-like"/>
    <property type="match status" value="1"/>
</dbReference>